<comment type="caution">
    <text evidence="4">The sequence shown here is derived from an EMBL/GenBank/DDBJ whole genome shotgun (WGS) entry which is preliminary data.</text>
</comment>
<dbReference type="InterPro" id="IPR003736">
    <property type="entry name" value="PAAI_dom"/>
</dbReference>
<sequence length="150" mass="16494">MTEKDAADQLAKQCAHTLFERDVASQYLGMSLLFSAPGQSTVQMKVDHFMLQGHKTCHGGYLFTLADSAFAFACNTYDQPTVAQGCSIDYVAPAYFGDLLTAHCVEKSRGGRTGNYDVEIRNQDAQLIALFHGKSYRLNGEILSKENAND</sequence>
<dbReference type="NCBIfam" id="TIGR00369">
    <property type="entry name" value="unchar_dom_1"/>
    <property type="match status" value="1"/>
</dbReference>
<organism evidence="4 5">
    <name type="scientific">Marinomonas hwangdonensis</name>
    <dbReference type="NCBI Taxonomy" id="1053647"/>
    <lineage>
        <taxon>Bacteria</taxon>
        <taxon>Pseudomonadati</taxon>
        <taxon>Pseudomonadota</taxon>
        <taxon>Gammaproteobacteria</taxon>
        <taxon>Oceanospirillales</taxon>
        <taxon>Oceanospirillaceae</taxon>
        <taxon>Marinomonas</taxon>
    </lineage>
</organism>
<evidence type="ECO:0000313" key="5">
    <source>
        <dbReference type="Proteomes" id="UP000280507"/>
    </source>
</evidence>
<dbReference type="PANTHER" id="PTHR42856:SF1">
    <property type="entry name" value="ACYL-COENZYME A THIOESTERASE PAAI"/>
    <property type="match status" value="1"/>
</dbReference>
<dbReference type="SUPFAM" id="SSF54637">
    <property type="entry name" value="Thioesterase/thiol ester dehydrase-isomerase"/>
    <property type="match status" value="1"/>
</dbReference>
<dbReference type="InterPro" id="IPR052723">
    <property type="entry name" value="Acyl-CoA_thioesterase_PaaI"/>
</dbReference>
<dbReference type="FunFam" id="3.10.129.10:FF:000022">
    <property type="entry name" value="Phenylacetic acid degradation protein"/>
    <property type="match status" value="1"/>
</dbReference>
<dbReference type="CDD" id="cd03443">
    <property type="entry name" value="PaaI_thioesterase"/>
    <property type="match status" value="1"/>
</dbReference>
<protein>
    <submittedName>
        <fullName evidence="4">Hydroxyphenylacetyl-CoA thioesterase PaaI</fullName>
    </submittedName>
</protein>
<dbReference type="InterPro" id="IPR029069">
    <property type="entry name" value="HotDog_dom_sf"/>
</dbReference>
<dbReference type="NCBIfam" id="TIGR02286">
    <property type="entry name" value="PaaD"/>
    <property type="match status" value="1"/>
</dbReference>
<evidence type="ECO:0000259" key="3">
    <source>
        <dbReference type="Pfam" id="PF03061"/>
    </source>
</evidence>
<evidence type="ECO:0000256" key="1">
    <source>
        <dbReference type="ARBA" id="ARBA00008324"/>
    </source>
</evidence>
<reference evidence="4 5" key="1">
    <citation type="journal article" date="2012" name="Int. J. Syst. Evol. Microbiol.">
        <title>Marinomonas hwangdonensis sp. nov., isolated from seawater.</title>
        <authorList>
            <person name="Jung Y.T."/>
            <person name="Oh T.K."/>
            <person name="Yoon J.H."/>
        </authorList>
    </citation>
    <scope>NUCLEOTIDE SEQUENCE [LARGE SCALE GENOMIC DNA]</scope>
    <source>
        <strain evidence="4 5">HDW-15</strain>
    </source>
</reference>
<feature type="domain" description="Thioesterase" evidence="3">
    <location>
        <begin position="54"/>
        <end position="128"/>
    </location>
</feature>
<name>A0A3M8QEK6_9GAMM</name>
<dbReference type="AlphaFoldDB" id="A0A3M8QEK6"/>
<dbReference type="Proteomes" id="UP000280507">
    <property type="component" value="Unassembled WGS sequence"/>
</dbReference>
<dbReference type="GO" id="GO:0016289">
    <property type="term" value="F:acyl-CoA hydrolase activity"/>
    <property type="evidence" value="ECO:0007669"/>
    <property type="project" value="TreeGrafter"/>
</dbReference>
<evidence type="ECO:0000256" key="2">
    <source>
        <dbReference type="ARBA" id="ARBA00022801"/>
    </source>
</evidence>
<keyword evidence="5" id="KW-1185">Reference proteome</keyword>
<dbReference type="OrthoDB" id="32575at2"/>
<keyword evidence="2" id="KW-0378">Hydrolase</keyword>
<dbReference type="EMBL" id="RIZG01000001">
    <property type="protein sequence ID" value="RNF53120.1"/>
    <property type="molecule type" value="Genomic_DNA"/>
</dbReference>
<accession>A0A3M8QEK6</accession>
<gene>
    <name evidence="4" type="primary">paaI</name>
    <name evidence="4" type="ORF">EBI00_02650</name>
</gene>
<dbReference type="PANTHER" id="PTHR42856">
    <property type="entry name" value="ACYL-COENZYME A THIOESTERASE PAAI"/>
    <property type="match status" value="1"/>
</dbReference>
<evidence type="ECO:0000313" key="4">
    <source>
        <dbReference type="EMBL" id="RNF53120.1"/>
    </source>
</evidence>
<comment type="similarity">
    <text evidence="1">Belongs to the thioesterase PaaI family.</text>
</comment>
<proteinExistence type="inferred from homology"/>
<dbReference type="Gene3D" id="3.10.129.10">
    <property type="entry name" value="Hotdog Thioesterase"/>
    <property type="match status" value="1"/>
</dbReference>
<dbReference type="Pfam" id="PF03061">
    <property type="entry name" value="4HBT"/>
    <property type="match status" value="1"/>
</dbReference>
<dbReference type="InterPro" id="IPR011973">
    <property type="entry name" value="PaaD"/>
</dbReference>
<dbReference type="InterPro" id="IPR006683">
    <property type="entry name" value="Thioestr_dom"/>
</dbReference>